<evidence type="ECO:0000256" key="1">
    <source>
        <dbReference type="SAM" id="Phobius"/>
    </source>
</evidence>
<dbReference type="Proteomes" id="UP000762676">
    <property type="component" value="Unassembled WGS sequence"/>
</dbReference>
<keyword evidence="1" id="KW-0472">Membrane</keyword>
<accession>A0AAV4EQ91</accession>
<reference evidence="2 3" key="1">
    <citation type="journal article" date="2021" name="Elife">
        <title>Chloroplast acquisition without the gene transfer in kleptoplastic sea slugs, Plakobranchus ocellatus.</title>
        <authorList>
            <person name="Maeda T."/>
            <person name="Takahashi S."/>
            <person name="Yoshida T."/>
            <person name="Shimamura S."/>
            <person name="Takaki Y."/>
            <person name="Nagai Y."/>
            <person name="Toyoda A."/>
            <person name="Suzuki Y."/>
            <person name="Arimoto A."/>
            <person name="Ishii H."/>
            <person name="Satoh N."/>
            <person name="Nishiyama T."/>
            <person name="Hasebe M."/>
            <person name="Maruyama T."/>
            <person name="Minagawa J."/>
            <person name="Obokata J."/>
            <person name="Shigenobu S."/>
        </authorList>
    </citation>
    <scope>NUCLEOTIDE SEQUENCE [LARGE SCALE GENOMIC DNA]</scope>
</reference>
<gene>
    <name evidence="2" type="ORF">ElyMa_005472400</name>
</gene>
<keyword evidence="3" id="KW-1185">Reference proteome</keyword>
<protein>
    <submittedName>
        <fullName evidence="2">Uncharacterized protein</fullName>
    </submittedName>
</protein>
<name>A0AAV4EQ91_9GAST</name>
<keyword evidence="1" id="KW-0812">Transmembrane</keyword>
<sequence>MSSKRRPLVDFFRFGNGRSLRELNPVSMEDVEEFRSRTVQLSQLFVVLDEQERYHAKAGLRFEAFLVFFMLIQTSSFSATLNSILL</sequence>
<feature type="transmembrane region" description="Helical" evidence="1">
    <location>
        <begin position="64"/>
        <end position="85"/>
    </location>
</feature>
<dbReference type="AlphaFoldDB" id="A0AAV4EQ91"/>
<comment type="caution">
    <text evidence="2">The sequence shown here is derived from an EMBL/GenBank/DDBJ whole genome shotgun (WGS) entry which is preliminary data.</text>
</comment>
<dbReference type="EMBL" id="BMAT01010897">
    <property type="protein sequence ID" value="GFR62972.1"/>
    <property type="molecule type" value="Genomic_DNA"/>
</dbReference>
<evidence type="ECO:0000313" key="2">
    <source>
        <dbReference type="EMBL" id="GFR62972.1"/>
    </source>
</evidence>
<keyword evidence="1" id="KW-1133">Transmembrane helix</keyword>
<evidence type="ECO:0000313" key="3">
    <source>
        <dbReference type="Proteomes" id="UP000762676"/>
    </source>
</evidence>
<organism evidence="2 3">
    <name type="scientific">Elysia marginata</name>
    <dbReference type="NCBI Taxonomy" id="1093978"/>
    <lineage>
        <taxon>Eukaryota</taxon>
        <taxon>Metazoa</taxon>
        <taxon>Spiralia</taxon>
        <taxon>Lophotrochozoa</taxon>
        <taxon>Mollusca</taxon>
        <taxon>Gastropoda</taxon>
        <taxon>Heterobranchia</taxon>
        <taxon>Euthyneura</taxon>
        <taxon>Panpulmonata</taxon>
        <taxon>Sacoglossa</taxon>
        <taxon>Placobranchoidea</taxon>
        <taxon>Plakobranchidae</taxon>
        <taxon>Elysia</taxon>
    </lineage>
</organism>
<proteinExistence type="predicted"/>